<protein>
    <submittedName>
        <fullName evidence="2">Helix-turn-helix domain-containing protein</fullName>
    </submittedName>
</protein>
<dbReference type="EMBL" id="CP104965">
    <property type="protein sequence ID" value="UXN72161.1"/>
    <property type="molecule type" value="Genomic_DNA"/>
</dbReference>
<dbReference type="SUPFAM" id="SSF46785">
    <property type="entry name" value="Winged helix' DNA-binding domain"/>
    <property type="match status" value="1"/>
</dbReference>
<dbReference type="InterPro" id="IPR001845">
    <property type="entry name" value="HTH_ArsR_DNA-bd_dom"/>
</dbReference>
<dbReference type="CDD" id="cd00090">
    <property type="entry name" value="HTH_ARSR"/>
    <property type="match status" value="1"/>
</dbReference>
<keyword evidence="3" id="KW-1185">Reference proteome</keyword>
<dbReference type="RefSeq" id="WP_262172013.1">
    <property type="nucleotide sequence ID" value="NZ_CP104965.1"/>
</dbReference>
<feature type="domain" description="HTH arsR-type" evidence="1">
    <location>
        <begin position="15"/>
        <end position="94"/>
    </location>
</feature>
<dbReference type="Gene3D" id="1.10.10.10">
    <property type="entry name" value="Winged helix-like DNA-binding domain superfamily/Winged helix DNA-binding domain"/>
    <property type="match status" value="1"/>
</dbReference>
<evidence type="ECO:0000313" key="2">
    <source>
        <dbReference type="EMBL" id="UXN72161.1"/>
    </source>
</evidence>
<proteinExistence type="predicted"/>
<dbReference type="PRINTS" id="PR00778">
    <property type="entry name" value="HTHARSR"/>
</dbReference>
<dbReference type="Pfam" id="PF12840">
    <property type="entry name" value="HTH_20"/>
    <property type="match status" value="1"/>
</dbReference>
<evidence type="ECO:0000313" key="3">
    <source>
        <dbReference type="Proteomes" id="UP001061862"/>
    </source>
</evidence>
<dbReference type="InterPro" id="IPR011991">
    <property type="entry name" value="ArsR-like_HTH"/>
</dbReference>
<dbReference type="InterPro" id="IPR036390">
    <property type="entry name" value="WH_DNA-bd_sf"/>
</dbReference>
<evidence type="ECO:0000259" key="1">
    <source>
        <dbReference type="SMART" id="SM00418"/>
    </source>
</evidence>
<accession>A0ABY6CM84</accession>
<dbReference type="SMART" id="SM00418">
    <property type="entry name" value="HTH_ARSR"/>
    <property type="match status" value="1"/>
</dbReference>
<name>A0ABY6CM84_9HYPH</name>
<sequence>MSPPHPDADQITLSAVLAALGDETRLAIVGHLSLCENVGMVCGQFLDLTSKTNLTYHIAKLREAGVVNVTPEGTRRRVTLRRGDLDDRFPGFLDTIIAAAIKSPLMTCDAAI</sequence>
<reference evidence="2 3" key="1">
    <citation type="submission" date="2022-09" db="EMBL/GenBank/DDBJ databases">
        <title>Interaction between co-microsymbionts with complementary sets of symbiotic genes in legume-rhizobium systems.</title>
        <authorList>
            <person name="Safronova V."/>
            <person name="Sazanova A."/>
            <person name="Afonin A."/>
            <person name="Chirak E."/>
        </authorList>
    </citation>
    <scope>NUCLEOTIDE SEQUENCE [LARGE SCALE GENOMIC DNA]</scope>
    <source>
        <strain evidence="2 3">A18/4-1</strain>
    </source>
</reference>
<gene>
    <name evidence="2" type="ORF">N8A98_15365</name>
</gene>
<dbReference type="Proteomes" id="UP001061862">
    <property type="component" value="Chromosome"/>
</dbReference>
<organism evidence="2 3">
    <name type="scientific">Devosia neptuniae</name>
    <dbReference type="NCBI Taxonomy" id="191302"/>
    <lineage>
        <taxon>Bacteria</taxon>
        <taxon>Pseudomonadati</taxon>
        <taxon>Pseudomonadota</taxon>
        <taxon>Alphaproteobacteria</taxon>
        <taxon>Hyphomicrobiales</taxon>
        <taxon>Devosiaceae</taxon>
        <taxon>Devosia</taxon>
    </lineage>
</organism>
<dbReference type="InterPro" id="IPR036388">
    <property type="entry name" value="WH-like_DNA-bd_sf"/>
</dbReference>